<name>G6E9T9_9SPHN</name>
<dbReference type="PATRIC" id="fig|1088721.3.peg.1095"/>
<dbReference type="SUPFAM" id="SSF53756">
    <property type="entry name" value="UDP-Glycosyltransferase/glycogen phosphorylase"/>
    <property type="match status" value="1"/>
</dbReference>
<dbReference type="GO" id="GO:0016757">
    <property type="term" value="F:glycosyltransferase activity"/>
    <property type="evidence" value="ECO:0007669"/>
    <property type="project" value="UniProtKB-ARBA"/>
</dbReference>
<comment type="caution">
    <text evidence="3">The sequence shown here is derived from an EMBL/GenBank/DDBJ whole genome shotgun (WGS) entry which is preliminary data.</text>
</comment>
<evidence type="ECO:0000313" key="3">
    <source>
        <dbReference type="EMBL" id="EHJ61944.1"/>
    </source>
</evidence>
<evidence type="ECO:0000259" key="1">
    <source>
        <dbReference type="Pfam" id="PF00534"/>
    </source>
</evidence>
<reference evidence="3 4" key="1">
    <citation type="journal article" date="2012" name="J. Bacteriol.">
        <title>Genome sequence of benzo(a)pyrene-degrading bacterium Novosphingobium pentaromativorans US6-1.</title>
        <authorList>
            <person name="Luo Y.R."/>
            <person name="Kang S.G."/>
            <person name="Kim S.J."/>
            <person name="Kim M.R."/>
            <person name="Li N."/>
            <person name="Lee J.H."/>
            <person name="Kwon K.K."/>
        </authorList>
    </citation>
    <scope>NUCLEOTIDE SEQUENCE [LARGE SCALE GENOMIC DNA]</scope>
    <source>
        <strain evidence="3 4">US6-1</strain>
    </source>
</reference>
<dbReference type="CDD" id="cd03811">
    <property type="entry name" value="GT4_GT28_WabH-like"/>
    <property type="match status" value="1"/>
</dbReference>
<gene>
    <name evidence="3" type="ORF">NSU_1110</name>
</gene>
<dbReference type="InterPro" id="IPR028098">
    <property type="entry name" value="Glyco_trans_4-like_N"/>
</dbReference>
<evidence type="ECO:0000259" key="2">
    <source>
        <dbReference type="Pfam" id="PF13439"/>
    </source>
</evidence>
<dbReference type="PANTHER" id="PTHR12526">
    <property type="entry name" value="GLYCOSYLTRANSFERASE"/>
    <property type="match status" value="1"/>
</dbReference>
<dbReference type="AlphaFoldDB" id="G6E9T9"/>
<evidence type="ECO:0000313" key="4">
    <source>
        <dbReference type="Proteomes" id="UP000004030"/>
    </source>
</evidence>
<dbReference type="Pfam" id="PF00534">
    <property type="entry name" value="Glycos_transf_1"/>
    <property type="match status" value="1"/>
</dbReference>
<dbReference type="InterPro" id="IPR001296">
    <property type="entry name" value="Glyco_trans_1"/>
</dbReference>
<proteinExistence type="predicted"/>
<dbReference type="Proteomes" id="UP000004030">
    <property type="component" value="Unassembled WGS sequence"/>
</dbReference>
<protein>
    <submittedName>
        <fullName evidence="3">Putative glycosyltransferase</fullName>
    </submittedName>
</protein>
<dbReference type="eggNOG" id="COG0438">
    <property type="taxonomic scope" value="Bacteria"/>
</dbReference>
<keyword evidence="3" id="KW-0808">Transferase</keyword>
<organism evidence="3 4">
    <name type="scientific">Novosphingobium pentaromativorans US6-1</name>
    <dbReference type="NCBI Taxonomy" id="1088721"/>
    <lineage>
        <taxon>Bacteria</taxon>
        <taxon>Pseudomonadati</taxon>
        <taxon>Pseudomonadota</taxon>
        <taxon>Alphaproteobacteria</taxon>
        <taxon>Sphingomonadales</taxon>
        <taxon>Sphingomonadaceae</taxon>
        <taxon>Novosphingobium</taxon>
    </lineage>
</organism>
<dbReference type="Gene3D" id="3.40.50.2000">
    <property type="entry name" value="Glycogen Phosphorylase B"/>
    <property type="match status" value="2"/>
</dbReference>
<feature type="domain" description="Glycosyltransferase subfamily 4-like N-terminal" evidence="2">
    <location>
        <begin position="10"/>
        <end position="169"/>
    </location>
</feature>
<keyword evidence="4" id="KW-1185">Reference proteome</keyword>
<feature type="domain" description="Glycosyl transferase family 1" evidence="1">
    <location>
        <begin position="184"/>
        <end position="333"/>
    </location>
</feature>
<sequence>MFVINSLAGGGAERIMTTLLRASGPWRERYDILLVLLDKEPDAYAVPDWIEVIQLDCRGRFLPSIVALRSLYARIRPDVTLSFLSRANVSNIVATKGLPTGCIISERVNSTAHFGGRLRSLASRLLLRLTYPRADHVIAVSDGVAQDLHDNFAVPQDRVSIIFNPVDHDLIEELGAREPAIAIDGEYIAATGRLVPNKNFTMLIDAFAQSGLPGKLVILGEGPERSKLEAQIAELGLEGRVHLPGFIDNPFSVLKRATLFALPSNAEGFPNGMVEAMACGLPVVTTNCPSGPSEILLNRPRDESEGMIQCAAGVVVPTNDTAAFAQALRLVYEPALRRAKGATAASITHKFDIMQTTGSYWEIIDRLAATRRKSVTAHRPKIAASSQTS</sequence>
<dbReference type="Pfam" id="PF13439">
    <property type="entry name" value="Glyco_transf_4"/>
    <property type="match status" value="1"/>
</dbReference>
<accession>G6E9T9</accession>
<dbReference type="STRING" id="1088721.JI59_14545"/>
<dbReference type="EMBL" id="AGFM01000013">
    <property type="protein sequence ID" value="EHJ61944.1"/>
    <property type="molecule type" value="Genomic_DNA"/>
</dbReference>